<evidence type="ECO:0000256" key="1">
    <source>
        <dbReference type="ARBA" id="ARBA00004141"/>
    </source>
</evidence>
<feature type="compositionally biased region" description="Polar residues" evidence="6">
    <location>
        <begin position="371"/>
        <end position="382"/>
    </location>
</feature>
<feature type="transmembrane region" description="Helical" evidence="7">
    <location>
        <begin position="30"/>
        <end position="51"/>
    </location>
</feature>
<evidence type="ECO:0000313" key="10">
    <source>
        <dbReference type="Proteomes" id="UP000799439"/>
    </source>
</evidence>
<feature type="domain" description="Rhodopsin" evidence="8">
    <location>
        <begin position="48"/>
        <end position="287"/>
    </location>
</feature>
<dbReference type="PANTHER" id="PTHR33048">
    <property type="entry name" value="PTH11-LIKE INTEGRAL MEMBRANE PROTEIN (AFU_ORTHOLOGUE AFUA_5G11245)"/>
    <property type="match status" value="1"/>
</dbReference>
<feature type="transmembrane region" description="Helical" evidence="7">
    <location>
        <begin position="142"/>
        <end position="164"/>
    </location>
</feature>
<keyword evidence="10" id="KW-1185">Reference proteome</keyword>
<evidence type="ECO:0000256" key="7">
    <source>
        <dbReference type="SAM" id="Phobius"/>
    </source>
</evidence>
<evidence type="ECO:0000256" key="3">
    <source>
        <dbReference type="ARBA" id="ARBA00022989"/>
    </source>
</evidence>
<dbReference type="AlphaFoldDB" id="A0A9P4J971"/>
<comment type="similarity">
    <text evidence="5">Belongs to the SAT4 family.</text>
</comment>
<dbReference type="InterPro" id="IPR049326">
    <property type="entry name" value="Rhodopsin_dom_fungi"/>
</dbReference>
<comment type="subcellular location">
    <subcellularLocation>
        <location evidence="1">Membrane</location>
        <topology evidence="1">Multi-pass membrane protein</topology>
    </subcellularLocation>
</comment>
<evidence type="ECO:0000256" key="6">
    <source>
        <dbReference type="SAM" id="MobiDB-lite"/>
    </source>
</evidence>
<protein>
    <recommendedName>
        <fullName evidence="8">Rhodopsin domain-containing protein</fullName>
    </recommendedName>
</protein>
<comment type="caution">
    <text evidence="9">The sequence shown here is derived from an EMBL/GenBank/DDBJ whole genome shotgun (WGS) entry which is preliminary data.</text>
</comment>
<evidence type="ECO:0000256" key="2">
    <source>
        <dbReference type="ARBA" id="ARBA00022692"/>
    </source>
</evidence>
<evidence type="ECO:0000259" key="8">
    <source>
        <dbReference type="Pfam" id="PF20684"/>
    </source>
</evidence>
<reference evidence="9" key="1">
    <citation type="journal article" date="2020" name="Stud. Mycol.">
        <title>101 Dothideomycetes genomes: a test case for predicting lifestyles and emergence of pathogens.</title>
        <authorList>
            <person name="Haridas S."/>
            <person name="Albert R."/>
            <person name="Binder M."/>
            <person name="Bloem J."/>
            <person name="Labutti K."/>
            <person name="Salamov A."/>
            <person name="Andreopoulos B."/>
            <person name="Baker S."/>
            <person name="Barry K."/>
            <person name="Bills G."/>
            <person name="Bluhm B."/>
            <person name="Cannon C."/>
            <person name="Castanera R."/>
            <person name="Culley D."/>
            <person name="Daum C."/>
            <person name="Ezra D."/>
            <person name="Gonzalez J."/>
            <person name="Henrissat B."/>
            <person name="Kuo A."/>
            <person name="Liang C."/>
            <person name="Lipzen A."/>
            <person name="Lutzoni F."/>
            <person name="Magnuson J."/>
            <person name="Mondo S."/>
            <person name="Nolan M."/>
            <person name="Ohm R."/>
            <person name="Pangilinan J."/>
            <person name="Park H.-J."/>
            <person name="Ramirez L."/>
            <person name="Alfaro M."/>
            <person name="Sun H."/>
            <person name="Tritt A."/>
            <person name="Yoshinaga Y."/>
            <person name="Zwiers L.-H."/>
            <person name="Turgeon B."/>
            <person name="Goodwin S."/>
            <person name="Spatafora J."/>
            <person name="Crous P."/>
            <person name="Grigoriev I."/>
        </authorList>
    </citation>
    <scope>NUCLEOTIDE SEQUENCE</scope>
    <source>
        <strain evidence="9">CBS 260.36</strain>
    </source>
</reference>
<organism evidence="9 10">
    <name type="scientific">Myriangium duriaei CBS 260.36</name>
    <dbReference type="NCBI Taxonomy" id="1168546"/>
    <lineage>
        <taxon>Eukaryota</taxon>
        <taxon>Fungi</taxon>
        <taxon>Dikarya</taxon>
        <taxon>Ascomycota</taxon>
        <taxon>Pezizomycotina</taxon>
        <taxon>Dothideomycetes</taxon>
        <taxon>Dothideomycetidae</taxon>
        <taxon>Myriangiales</taxon>
        <taxon>Myriangiaceae</taxon>
        <taxon>Myriangium</taxon>
    </lineage>
</organism>
<evidence type="ECO:0000256" key="5">
    <source>
        <dbReference type="ARBA" id="ARBA00038359"/>
    </source>
</evidence>
<evidence type="ECO:0000256" key="4">
    <source>
        <dbReference type="ARBA" id="ARBA00023136"/>
    </source>
</evidence>
<sequence>MTSSPPTAPVATGSGLQQATHLDHGNRGPAVVAGSVICTVLAACFVGLRVWRSVHIKRLRWDDALIVLSTVLLTVSTIVAIIAVSYGEGHHVWDISEHQLMLSALRLTLVDSILNKFALSMAKISVCITLVQINLGSTCNTLLIFGTFLGSVGNFLVALDLAAGCNTSWVLRKSILPHCLPVSMFVWTSIFRGAVNVFQDVIDVVVPIWFLRYVGIIHRDRRAIQIMLCFLLVASAFAITTAVLVPQNLTDVEDMTWRSAQMLCLDPAETAVSIMAACLPAIRQVMTKHLPERWQIWKQADGATSVSQSSQPMNVARGMSAGGQMVLLPIHSARSNTDSQKSSKKWPSVSLLSVSNWKRASPPRGSERMTVATQSTNTSDSDSLLRCPPSSHQSRPRF</sequence>
<keyword evidence="4 7" id="KW-0472">Membrane</keyword>
<dbReference type="OrthoDB" id="4682787at2759"/>
<dbReference type="EMBL" id="ML996082">
    <property type="protein sequence ID" value="KAF2156380.1"/>
    <property type="molecule type" value="Genomic_DNA"/>
</dbReference>
<keyword evidence="3 7" id="KW-1133">Transmembrane helix</keyword>
<feature type="region of interest" description="Disordered" evidence="6">
    <location>
        <begin position="357"/>
        <end position="398"/>
    </location>
</feature>
<dbReference type="InterPro" id="IPR052337">
    <property type="entry name" value="SAT4-like"/>
</dbReference>
<keyword evidence="2 7" id="KW-0812">Transmembrane</keyword>
<name>A0A9P4J971_9PEZI</name>
<proteinExistence type="inferred from homology"/>
<accession>A0A9P4J971</accession>
<feature type="transmembrane region" description="Helical" evidence="7">
    <location>
        <begin position="117"/>
        <end position="135"/>
    </location>
</feature>
<dbReference type="Pfam" id="PF20684">
    <property type="entry name" value="Fung_rhodopsin"/>
    <property type="match status" value="1"/>
</dbReference>
<dbReference type="PANTHER" id="PTHR33048:SF42">
    <property type="entry name" value="INTEGRAL MEMBRANE PROTEIN"/>
    <property type="match status" value="1"/>
</dbReference>
<evidence type="ECO:0000313" key="9">
    <source>
        <dbReference type="EMBL" id="KAF2156380.1"/>
    </source>
</evidence>
<feature type="transmembrane region" description="Helical" evidence="7">
    <location>
        <begin position="184"/>
        <end position="211"/>
    </location>
</feature>
<gene>
    <name evidence="9" type="ORF">K461DRAFT_318943</name>
</gene>
<feature type="transmembrane region" description="Helical" evidence="7">
    <location>
        <begin position="63"/>
        <end position="86"/>
    </location>
</feature>
<feature type="transmembrane region" description="Helical" evidence="7">
    <location>
        <begin position="223"/>
        <end position="245"/>
    </location>
</feature>
<dbReference type="GO" id="GO:0016020">
    <property type="term" value="C:membrane"/>
    <property type="evidence" value="ECO:0007669"/>
    <property type="project" value="UniProtKB-SubCell"/>
</dbReference>
<dbReference type="Proteomes" id="UP000799439">
    <property type="component" value="Unassembled WGS sequence"/>
</dbReference>